<dbReference type="EMBL" id="CP017101">
    <property type="protein sequence ID" value="APO66267.1"/>
    <property type="molecule type" value="Genomic_DNA"/>
</dbReference>
<feature type="region of interest" description="Disordered" evidence="1">
    <location>
        <begin position="18"/>
        <end position="38"/>
    </location>
</feature>
<proteinExistence type="predicted"/>
<dbReference type="AlphaFoldDB" id="A0A1L5NED3"/>
<gene>
    <name evidence="2" type="ORF">IE4872_CH00606</name>
</gene>
<name>A0A1L5NED3_9HYPH</name>
<evidence type="ECO:0000313" key="2">
    <source>
        <dbReference type="EMBL" id="APO66267.1"/>
    </source>
</evidence>
<sequence>MPRLVNKRWRGSAEIVVNQNREEKPADPNTPTVAFGADFDLSNPISRVSKLE</sequence>
<accession>A0A1L5NED3</accession>
<reference evidence="2 3" key="1">
    <citation type="submission" date="2016-09" db="EMBL/GenBank/DDBJ databases">
        <title>The complete genome sequences of Rhizobium gallicum, symbiovars gallicum and phaseoli, symbionts associated to common bean (Phaseolus vulgaris).</title>
        <authorList>
            <person name="Bustos P."/>
            <person name="Santamaria R.I."/>
            <person name="Perez-Carrascal O.M."/>
            <person name="Juarez S."/>
            <person name="Lozano L."/>
            <person name="Martinez-Flores I."/>
            <person name="Martinez-Romero E."/>
            <person name="Cevallos M."/>
            <person name="Romero D."/>
            <person name="Davila G."/>
            <person name="Gonzalez V."/>
        </authorList>
    </citation>
    <scope>NUCLEOTIDE SEQUENCE [LARGE SCALE GENOMIC DNA]</scope>
    <source>
        <strain evidence="2 3">IE4872</strain>
    </source>
</reference>
<dbReference type="STRING" id="56730.IE4872_CH00606"/>
<dbReference type="Proteomes" id="UP000184749">
    <property type="component" value="Chromosome"/>
</dbReference>
<protein>
    <submittedName>
        <fullName evidence="2">Uncharacterized protein</fullName>
    </submittedName>
</protein>
<evidence type="ECO:0000313" key="3">
    <source>
        <dbReference type="Proteomes" id="UP000184749"/>
    </source>
</evidence>
<organism evidence="2 3">
    <name type="scientific">Rhizobium gallicum</name>
    <dbReference type="NCBI Taxonomy" id="56730"/>
    <lineage>
        <taxon>Bacteria</taxon>
        <taxon>Pseudomonadati</taxon>
        <taxon>Pseudomonadota</taxon>
        <taxon>Alphaproteobacteria</taxon>
        <taxon>Hyphomicrobiales</taxon>
        <taxon>Rhizobiaceae</taxon>
        <taxon>Rhizobium/Agrobacterium group</taxon>
        <taxon>Rhizobium</taxon>
    </lineage>
</organism>
<evidence type="ECO:0000256" key="1">
    <source>
        <dbReference type="SAM" id="MobiDB-lite"/>
    </source>
</evidence>